<keyword evidence="3" id="KW-1185">Reference proteome</keyword>
<feature type="compositionally biased region" description="Basic and acidic residues" evidence="1">
    <location>
        <begin position="131"/>
        <end position="147"/>
    </location>
</feature>
<evidence type="ECO:0000256" key="1">
    <source>
        <dbReference type="SAM" id="MobiDB-lite"/>
    </source>
</evidence>
<evidence type="ECO:0000313" key="2">
    <source>
        <dbReference type="EMBL" id="OJJ95033.1"/>
    </source>
</evidence>
<evidence type="ECO:0000313" key="3">
    <source>
        <dbReference type="Proteomes" id="UP000184546"/>
    </source>
</evidence>
<feature type="compositionally biased region" description="Basic and acidic residues" evidence="1">
    <location>
        <begin position="12"/>
        <end position="35"/>
    </location>
</feature>
<proteinExistence type="predicted"/>
<sequence>MAKGCQASRPPKAKDEGRVDDGAQHGVTHEAKHDTQSGSNTPAVPTTDLEDDDMDLDADNGLRKVEDKTRHQPKHEAQAEAVPEIRVDAEQRPDPETNPDEDSDIEELPWKAPQARPILRFPQWPEGATEEEPKQYNERRRREASEKAKRKSDKHKQGSAHRAFDVSKERAAVNTEIKALLTQTQDDMIEIDHPGCIQESLITAGLSQLGAVPSIPQFWGNHPVKLALLKPLANSGTLADCTNHKTDFCADHSEAGQMCLDIYCLGRAWRQELLKAPPMSFVIFDLTIPVIKYQEKGKARAKDADETEPQLAWGHRERPCLAVSMREVIHIATTIATTMKIRGKNSTRFAVTYDPAQLIRLDEMIELKEKLRALSR</sequence>
<organism evidence="2 3">
    <name type="scientific">Aspergillus aculeatus (strain ATCC 16872 / CBS 172.66 / WB 5094)</name>
    <dbReference type="NCBI Taxonomy" id="690307"/>
    <lineage>
        <taxon>Eukaryota</taxon>
        <taxon>Fungi</taxon>
        <taxon>Dikarya</taxon>
        <taxon>Ascomycota</taxon>
        <taxon>Pezizomycotina</taxon>
        <taxon>Eurotiomycetes</taxon>
        <taxon>Eurotiomycetidae</taxon>
        <taxon>Eurotiales</taxon>
        <taxon>Aspergillaceae</taxon>
        <taxon>Aspergillus</taxon>
        <taxon>Aspergillus subgen. Circumdati</taxon>
    </lineage>
</organism>
<feature type="compositionally biased region" description="Basic residues" evidence="1">
    <location>
        <begin position="148"/>
        <end position="159"/>
    </location>
</feature>
<dbReference type="Proteomes" id="UP000184546">
    <property type="component" value="Unassembled WGS sequence"/>
</dbReference>
<feature type="compositionally biased region" description="Acidic residues" evidence="1">
    <location>
        <begin position="97"/>
        <end position="107"/>
    </location>
</feature>
<feature type="region of interest" description="Disordered" evidence="1">
    <location>
        <begin position="1"/>
        <end position="164"/>
    </location>
</feature>
<accession>A0A1L9WFV7</accession>
<dbReference type="OrthoDB" id="4473671at2759"/>
<feature type="compositionally biased region" description="Basic and acidic residues" evidence="1">
    <location>
        <begin position="60"/>
        <end position="95"/>
    </location>
</feature>
<dbReference type="OMA" id="WSEYATE"/>
<dbReference type="GeneID" id="30975883"/>
<feature type="compositionally biased region" description="Acidic residues" evidence="1">
    <location>
        <begin position="48"/>
        <end position="58"/>
    </location>
</feature>
<dbReference type="EMBL" id="KV878991">
    <property type="protein sequence ID" value="OJJ95033.1"/>
    <property type="molecule type" value="Genomic_DNA"/>
</dbReference>
<dbReference type="AlphaFoldDB" id="A0A1L9WFV7"/>
<dbReference type="RefSeq" id="XP_020051373.1">
    <property type="nucleotide sequence ID" value="XM_020202069.1"/>
</dbReference>
<gene>
    <name evidence="2" type="ORF">ASPACDRAFT_48137</name>
</gene>
<protein>
    <submittedName>
        <fullName evidence="2">Uncharacterized protein</fullName>
    </submittedName>
</protein>
<name>A0A1L9WFV7_ASPA1</name>
<reference evidence="3" key="1">
    <citation type="journal article" date="2017" name="Genome Biol.">
        <title>Comparative genomics reveals high biological diversity and specific adaptations in the industrially and medically important fungal genus Aspergillus.</title>
        <authorList>
            <person name="de Vries R.P."/>
            <person name="Riley R."/>
            <person name="Wiebenga A."/>
            <person name="Aguilar-Osorio G."/>
            <person name="Amillis S."/>
            <person name="Uchima C.A."/>
            <person name="Anderluh G."/>
            <person name="Asadollahi M."/>
            <person name="Askin M."/>
            <person name="Barry K."/>
            <person name="Battaglia E."/>
            <person name="Bayram O."/>
            <person name="Benocci T."/>
            <person name="Braus-Stromeyer S.A."/>
            <person name="Caldana C."/>
            <person name="Canovas D."/>
            <person name="Cerqueira G.C."/>
            <person name="Chen F."/>
            <person name="Chen W."/>
            <person name="Choi C."/>
            <person name="Clum A."/>
            <person name="Dos Santos R.A."/>
            <person name="Damasio A.R."/>
            <person name="Diallinas G."/>
            <person name="Emri T."/>
            <person name="Fekete E."/>
            <person name="Flipphi M."/>
            <person name="Freyberg S."/>
            <person name="Gallo A."/>
            <person name="Gournas C."/>
            <person name="Habgood R."/>
            <person name="Hainaut M."/>
            <person name="Harispe M.L."/>
            <person name="Henrissat B."/>
            <person name="Hilden K.S."/>
            <person name="Hope R."/>
            <person name="Hossain A."/>
            <person name="Karabika E."/>
            <person name="Karaffa L."/>
            <person name="Karanyi Z."/>
            <person name="Krasevec N."/>
            <person name="Kuo A."/>
            <person name="Kusch H."/>
            <person name="LaButti K."/>
            <person name="Lagendijk E.L."/>
            <person name="Lapidus A."/>
            <person name="Levasseur A."/>
            <person name="Lindquist E."/>
            <person name="Lipzen A."/>
            <person name="Logrieco A.F."/>
            <person name="MacCabe A."/>
            <person name="Maekelae M.R."/>
            <person name="Malavazi I."/>
            <person name="Melin P."/>
            <person name="Meyer V."/>
            <person name="Mielnichuk N."/>
            <person name="Miskei M."/>
            <person name="Molnar A.P."/>
            <person name="Mule G."/>
            <person name="Ngan C.Y."/>
            <person name="Orejas M."/>
            <person name="Orosz E."/>
            <person name="Ouedraogo J.P."/>
            <person name="Overkamp K.M."/>
            <person name="Park H.-S."/>
            <person name="Perrone G."/>
            <person name="Piumi F."/>
            <person name="Punt P.J."/>
            <person name="Ram A.F."/>
            <person name="Ramon A."/>
            <person name="Rauscher S."/>
            <person name="Record E."/>
            <person name="Riano-Pachon D.M."/>
            <person name="Robert V."/>
            <person name="Roehrig J."/>
            <person name="Ruller R."/>
            <person name="Salamov A."/>
            <person name="Salih N.S."/>
            <person name="Samson R.A."/>
            <person name="Sandor E."/>
            <person name="Sanguinetti M."/>
            <person name="Schuetze T."/>
            <person name="Sepcic K."/>
            <person name="Shelest E."/>
            <person name="Sherlock G."/>
            <person name="Sophianopoulou V."/>
            <person name="Squina F.M."/>
            <person name="Sun H."/>
            <person name="Susca A."/>
            <person name="Todd R.B."/>
            <person name="Tsang A."/>
            <person name="Unkles S.E."/>
            <person name="van de Wiele N."/>
            <person name="van Rossen-Uffink D."/>
            <person name="Oliveira J.V."/>
            <person name="Vesth T.C."/>
            <person name="Visser J."/>
            <person name="Yu J.-H."/>
            <person name="Zhou M."/>
            <person name="Andersen M.R."/>
            <person name="Archer D.B."/>
            <person name="Baker S.E."/>
            <person name="Benoit I."/>
            <person name="Brakhage A.A."/>
            <person name="Braus G.H."/>
            <person name="Fischer R."/>
            <person name="Frisvad J.C."/>
            <person name="Goldman G.H."/>
            <person name="Houbraken J."/>
            <person name="Oakley B."/>
            <person name="Pocsi I."/>
            <person name="Scazzocchio C."/>
            <person name="Seiboth B."/>
            <person name="vanKuyk P.A."/>
            <person name="Wortman J."/>
            <person name="Dyer P.S."/>
            <person name="Grigoriev I.V."/>
        </authorList>
    </citation>
    <scope>NUCLEOTIDE SEQUENCE [LARGE SCALE GENOMIC DNA]</scope>
    <source>
        <strain evidence="3">ATCC 16872 / CBS 172.66 / WB 5094</strain>
    </source>
</reference>
<dbReference type="VEuPathDB" id="FungiDB:ASPACDRAFT_48137"/>